<accession>A0A1H9VEN1</accession>
<dbReference type="Proteomes" id="UP000199318">
    <property type="component" value="Unassembled WGS sequence"/>
</dbReference>
<protein>
    <recommendedName>
        <fullName evidence="3">HEAT repeat-containing protein</fullName>
    </recommendedName>
</protein>
<dbReference type="AlphaFoldDB" id="A0A1H9VEN1"/>
<evidence type="ECO:0008006" key="3">
    <source>
        <dbReference type="Google" id="ProtNLM"/>
    </source>
</evidence>
<name>A0A1H9VEN1_9BACI</name>
<reference evidence="2" key="1">
    <citation type="submission" date="2016-10" db="EMBL/GenBank/DDBJ databases">
        <authorList>
            <person name="de Groot N.N."/>
        </authorList>
    </citation>
    <scope>NUCLEOTIDE SEQUENCE [LARGE SCALE GENOMIC DNA]</scope>
    <source>
        <strain evidence="2">10nlg</strain>
    </source>
</reference>
<dbReference type="EMBL" id="FOGV01000020">
    <property type="protein sequence ID" value="SES20038.1"/>
    <property type="molecule type" value="Genomic_DNA"/>
</dbReference>
<proteinExistence type="predicted"/>
<organism evidence="1 2">
    <name type="scientific">Salisediminibacterium halotolerans</name>
    <dbReference type="NCBI Taxonomy" id="517425"/>
    <lineage>
        <taxon>Bacteria</taxon>
        <taxon>Bacillati</taxon>
        <taxon>Bacillota</taxon>
        <taxon>Bacilli</taxon>
        <taxon>Bacillales</taxon>
        <taxon>Bacillaceae</taxon>
        <taxon>Salisediminibacterium</taxon>
    </lineage>
</organism>
<dbReference type="OrthoDB" id="2874272at2"/>
<evidence type="ECO:0000313" key="1">
    <source>
        <dbReference type="EMBL" id="SES20038.1"/>
    </source>
</evidence>
<dbReference type="STRING" id="1464123.SAMN05444126_12019"/>
<dbReference type="RefSeq" id="WP_093073724.1">
    <property type="nucleotide sequence ID" value="NZ_BJVE01000003.1"/>
</dbReference>
<sequence length="111" mass="13027">MTEQQNEAMKKMANRMIKGFNAVHDRDYEKGKEELEPLMPMFHSEDSPNVKLLAYISIAQLGTKDIDAFLATYEELNKFDPEKEEDKKLKKRVDEMFETLMESLNDENNAY</sequence>
<gene>
    <name evidence="1" type="ORF">SAMN05444126_12019</name>
</gene>
<comment type="caution">
    <text evidence="1">The sequence shown here is derived from an EMBL/GenBank/DDBJ whole genome shotgun (WGS) entry which is preliminary data.</text>
</comment>
<evidence type="ECO:0000313" key="2">
    <source>
        <dbReference type="Proteomes" id="UP000199318"/>
    </source>
</evidence>
<keyword evidence="2" id="KW-1185">Reference proteome</keyword>